<evidence type="ECO:0000256" key="4">
    <source>
        <dbReference type="ARBA" id="ARBA00049194"/>
    </source>
</evidence>
<comment type="caution">
    <text evidence="6">The sequence shown here is derived from an EMBL/GenBank/DDBJ whole genome shotgun (WGS) entry which is preliminary data.</text>
</comment>
<dbReference type="InterPro" id="IPR016162">
    <property type="entry name" value="Ald_DH_N"/>
</dbReference>
<dbReference type="PROSITE" id="PS00070">
    <property type="entry name" value="ALDEHYDE_DEHYDR_CYS"/>
    <property type="match status" value="1"/>
</dbReference>
<dbReference type="GO" id="GO:0004029">
    <property type="term" value="F:aldehyde dehydrogenase (NAD+) activity"/>
    <property type="evidence" value="ECO:0007669"/>
    <property type="project" value="UniProtKB-EC"/>
</dbReference>
<proteinExistence type="inferred from homology"/>
<name>A0A1J5Q4A1_9ZZZZ</name>
<dbReference type="InterPro" id="IPR016160">
    <property type="entry name" value="Ald_DH_CS_CYS"/>
</dbReference>
<dbReference type="FunFam" id="3.40.605.10:FF:000007">
    <property type="entry name" value="NAD/NADP-dependent betaine aldehyde dehydrogenase"/>
    <property type="match status" value="1"/>
</dbReference>
<dbReference type="PANTHER" id="PTHR42804:SF1">
    <property type="entry name" value="ALDEHYDE DEHYDROGENASE-RELATED"/>
    <property type="match status" value="1"/>
</dbReference>
<keyword evidence="2 6" id="KW-0560">Oxidoreductase</keyword>
<dbReference type="Pfam" id="PF00171">
    <property type="entry name" value="Aldedh"/>
    <property type="match status" value="1"/>
</dbReference>
<dbReference type="PANTHER" id="PTHR42804">
    <property type="entry name" value="ALDEHYDE DEHYDROGENASE"/>
    <property type="match status" value="1"/>
</dbReference>
<dbReference type="SUPFAM" id="SSF53720">
    <property type="entry name" value="ALDH-like"/>
    <property type="match status" value="1"/>
</dbReference>
<comment type="similarity">
    <text evidence="1">Belongs to the aldehyde dehydrogenase family.</text>
</comment>
<feature type="domain" description="Aldehyde dehydrogenase" evidence="5">
    <location>
        <begin position="19"/>
        <end position="475"/>
    </location>
</feature>
<dbReference type="PROSITE" id="PS00687">
    <property type="entry name" value="ALDEHYDE_DEHYDR_GLU"/>
    <property type="match status" value="1"/>
</dbReference>
<dbReference type="InterPro" id="IPR016163">
    <property type="entry name" value="Ald_DH_C"/>
</dbReference>
<evidence type="ECO:0000313" key="6">
    <source>
        <dbReference type="EMBL" id="OIQ70693.1"/>
    </source>
</evidence>
<organism evidence="6">
    <name type="scientific">mine drainage metagenome</name>
    <dbReference type="NCBI Taxonomy" id="410659"/>
    <lineage>
        <taxon>unclassified sequences</taxon>
        <taxon>metagenomes</taxon>
        <taxon>ecological metagenomes</taxon>
    </lineage>
</organism>
<dbReference type="EC" id="1.2.1.3" evidence="3"/>
<dbReference type="CDD" id="cd07138">
    <property type="entry name" value="ALDH_CddD_SSP0762"/>
    <property type="match status" value="1"/>
</dbReference>
<protein>
    <recommendedName>
        <fullName evidence="3">aldehyde dehydrogenase (NAD(+))</fullName>
        <ecNumber evidence="3">1.2.1.3</ecNumber>
    </recommendedName>
</protein>
<dbReference type="InterPro" id="IPR015590">
    <property type="entry name" value="Aldehyde_DH_dom"/>
</dbReference>
<dbReference type="InterPro" id="IPR016161">
    <property type="entry name" value="Ald_DH/histidinol_DH"/>
</dbReference>
<comment type="catalytic activity">
    <reaction evidence="4">
        <text>an aldehyde + NAD(+) + H2O = a carboxylate + NADH + 2 H(+)</text>
        <dbReference type="Rhea" id="RHEA:16185"/>
        <dbReference type="ChEBI" id="CHEBI:15377"/>
        <dbReference type="ChEBI" id="CHEBI:15378"/>
        <dbReference type="ChEBI" id="CHEBI:17478"/>
        <dbReference type="ChEBI" id="CHEBI:29067"/>
        <dbReference type="ChEBI" id="CHEBI:57540"/>
        <dbReference type="ChEBI" id="CHEBI:57945"/>
        <dbReference type="EC" id="1.2.1.3"/>
    </reaction>
</comment>
<dbReference type="AlphaFoldDB" id="A0A1J5Q4A1"/>
<reference evidence="6" key="1">
    <citation type="submission" date="2016-10" db="EMBL/GenBank/DDBJ databases">
        <title>Sequence of Gallionella enrichment culture.</title>
        <authorList>
            <person name="Poehlein A."/>
            <person name="Muehling M."/>
            <person name="Daniel R."/>
        </authorList>
    </citation>
    <scope>NUCLEOTIDE SEQUENCE</scope>
</reference>
<dbReference type="InterPro" id="IPR029510">
    <property type="entry name" value="Ald_DH_CS_GLU"/>
</dbReference>
<evidence type="ECO:0000256" key="3">
    <source>
        <dbReference type="ARBA" id="ARBA00024226"/>
    </source>
</evidence>
<dbReference type="Gene3D" id="3.40.309.10">
    <property type="entry name" value="Aldehyde Dehydrogenase, Chain A, domain 2"/>
    <property type="match status" value="1"/>
</dbReference>
<dbReference type="Gene3D" id="3.40.605.10">
    <property type="entry name" value="Aldehyde Dehydrogenase, Chain A, domain 1"/>
    <property type="match status" value="1"/>
</dbReference>
<sequence>MPFDDALISRPNHFIKGAFVASHGGQRRELINPYTEQVFGSVALGTAADVDAAVRAARAAFPAWAALSREERAGWFMKLAQALTARADTIAALETAEMGSPISFSKLAQTQLPIMILGSHAQLLKKGPHDEIIGNSRVVREPVGVVGAIAAWNYPLLLLFGKIAPAIAAGCTVVAKPSEYSPLTAMILADVMAEIGFPKGVVNIVNGTGINVGEAMVAHPDVDMITYTGSTAVGRRVMSVAAGTIKKLALELGGKSATVVLDDAPLEKAVRGAVQGCFINGGQTCIALTRLIVPVGKHDEALQIAADEAAKFIPGDPMAPATTLGPMAYAAHRDRVQEYIRVGQAEGATLVTGGADAPVGVNHGYFVPPTVFGNVRPDSRIAQEEIFGPVLSVLAASSEAEAIEIANGTIYGLNGAVWSSDVEHATRVGRALRCGKVDVNGGGFNINAPAGGFKQSGIGRERGHYAMEEFMEIKSMQFNSDALAKAPAAE</sequence>
<gene>
    <name evidence="6" type="primary">ald_12</name>
    <name evidence="6" type="ORF">GALL_476910</name>
</gene>
<evidence type="ECO:0000256" key="1">
    <source>
        <dbReference type="ARBA" id="ARBA00009986"/>
    </source>
</evidence>
<evidence type="ECO:0000259" key="5">
    <source>
        <dbReference type="Pfam" id="PF00171"/>
    </source>
</evidence>
<dbReference type="EMBL" id="MLJW01004078">
    <property type="protein sequence ID" value="OIQ70693.1"/>
    <property type="molecule type" value="Genomic_DNA"/>
</dbReference>
<accession>A0A1J5Q4A1</accession>
<evidence type="ECO:0000256" key="2">
    <source>
        <dbReference type="ARBA" id="ARBA00023002"/>
    </source>
</evidence>